<evidence type="ECO:0000256" key="1">
    <source>
        <dbReference type="SAM" id="Phobius"/>
    </source>
</evidence>
<dbReference type="Bgee" id="WBGene00009950">
    <property type="expression patterns" value="Expressed in embryo"/>
</dbReference>
<keyword evidence="1" id="KW-0812">Transmembrane</keyword>
<proteinExistence type="predicted"/>
<sequence length="276" mass="31358">MSRLKKRKNVQPEPVYFIHNKALTPPTSMFRFSHLLILTVLFNFGSAQSLEYSIQEYAPLTFRDPTTVFDSISNYASEISVAVSNGWNFVVEKISSFAFACTDAFNSYNRYFGIGLIVLCITSILLLLAYLEIRHYFRSRTVRTPTLTKFTTLTSLHSDLQGKSVFASPPSSILIGCSSINETQVLRDIIDCRTPSPIPDMLLPTRSLHSSQPHFFTNFEFTAESLMKCSTFVGKINYGFNGSKDSLLPQNEEILQDREPKVKSYKNLFVSYRDMV</sequence>
<accession>O45547</accession>
<dbReference type="GeneID" id="186138"/>
<keyword evidence="1" id="KW-1133">Transmembrane helix</keyword>
<evidence type="ECO:0000313" key="2">
    <source>
        <dbReference type="EMBL" id="CAB04450.1"/>
    </source>
</evidence>
<dbReference type="EMBL" id="BX284603">
    <property type="protein sequence ID" value="CAB04450.1"/>
    <property type="molecule type" value="Genomic_DNA"/>
</dbReference>
<dbReference type="PIR" id="T22526">
    <property type="entry name" value="T22526"/>
</dbReference>
<name>O45547_CAEEL</name>
<dbReference type="AlphaFoldDB" id="O45547"/>
<dbReference type="KEGG" id="cel:CELE_F53A2.2"/>
<feature type="transmembrane region" description="Helical" evidence="1">
    <location>
        <begin position="111"/>
        <end position="131"/>
    </location>
</feature>
<protein>
    <submittedName>
        <fullName evidence="2">SKN-1 Dependent Zygotic transcript</fullName>
    </submittedName>
</protein>
<keyword evidence="1" id="KW-0472">Membrane</keyword>
<dbReference type="PaxDb" id="6239-F53A2.2"/>
<gene>
    <name evidence="2" type="primary">sdz-20</name>
    <name evidence="2" type="ORF">CELE_F53A2.2</name>
</gene>
<dbReference type="HOGENOM" id="CLU_1009132_0_0_1"/>
<dbReference type="UCSC" id="F53A2.2">
    <property type="organism name" value="c. elegans"/>
</dbReference>
<dbReference type="InParanoid" id="O45547"/>
<reference evidence="2" key="1">
    <citation type="journal article" date="1998" name="Science, e1252229">
        <title>Genome sequence of the nematode C. elegans: a platform for investigating biology.</title>
        <authorList>
            <consortium name="The C. elegans sequencing consortium"/>
            <person name="Sulson J.E."/>
            <person name="Waterston R."/>
        </authorList>
    </citation>
    <scope>NUCLEOTIDE SEQUENCE</scope>
    <source>
        <strain evidence="2">Bristol N2</strain>
    </source>
</reference>
<dbReference type="FunCoup" id="O45547">
    <property type="interactions" value="126"/>
</dbReference>
<reference evidence="2" key="2">
    <citation type="submission" date="2003-03" db="EMBL/GenBank/DDBJ databases">
        <authorList>
            <person name="Sulson J.E."/>
            <person name="Waterston R."/>
        </authorList>
    </citation>
    <scope>NUCLEOTIDE SEQUENCE</scope>
    <source>
        <strain evidence="2">Bristol N2</strain>
    </source>
</reference>
<organism evidence="2">
    <name type="scientific">Caenorhabditis elegans</name>
    <dbReference type="NCBI Taxonomy" id="6239"/>
    <lineage>
        <taxon>Eukaryota</taxon>
        <taxon>Metazoa</taxon>
        <taxon>Ecdysozoa</taxon>
        <taxon>Nematoda</taxon>
        <taxon>Chromadorea</taxon>
        <taxon>Rhabditida</taxon>
        <taxon>Rhabditina</taxon>
        <taxon>Rhabditomorpha</taxon>
        <taxon>Rhabditoidea</taxon>
        <taxon>Rhabditidae</taxon>
        <taxon>Peloderinae</taxon>
        <taxon>Caenorhabditis</taxon>
    </lineage>
</organism>
<dbReference type="CTD" id="186138"/>
<dbReference type="RefSeq" id="NP_499747.2">
    <property type="nucleotide sequence ID" value="NM_067346.2"/>
</dbReference>